<reference evidence="2" key="2">
    <citation type="submission" date="2007-04" db="EMBL/GenBank/DDBJ databases">
        <title>The genome of the human body louse.</title>
        <authorList>
            <consortium name="The Human Body Louse Genome Consortium"/>
            <person name="Kirkness E."/>
            <person name="Walenz B."/>
            <person name="Hass B."/>
            <person name="Bruggner R."/>
            <person name="Strausberg R."/>
        </authorList>
    </citation>
    <scope>NUCLEOTIDE SEQUENCE</scope>
    <source>
        <strain evidence="2">USDA</strain>
    </source>
</reference>
<sequence>MKSYLVILLLASVGATSEDINANEIKRRMKLIGGIPSYGITNYPLKVNEKPDGNDGVNYSEPELLLQYNSTSNFNPKGMGHLYFVTRLFMSIIQPTNGSFPDGKIIFYPFGFKRSGKLPVTLNDSVEIFLFVGL</sequence>
<reference evidence="2" key="1">
    <citation type="submission" date="2007-04" db="EMBL/GenBank/DDBJ databases">
        <title>Annotation of Pediculus humanus corporis strain USDA.</title>
        <authorList>
            <person name="Kirkness E."/>
            <person name="Hannick L."/>
            <person name="Hass B."/>
            <person name="Bruggner R."/>
            <person name="Lawson D."/>
            <person name="Bidwell S."/>
            <person name="Joardar V."/>
            <person name="Caler E."/>
            <person name="Walenz B."/>
            <person name="Inman J."/>
            <person name="Schobel S."/>
            <person name="Galinsky K."/>
            <person name="Amedeo P."/>
            <person name="Strausberg R."/>
        </authorList>
    </citation>
    <scope>NUCLEOTIDE SEQUENCE</scope>
    <source>
        <strain evidence="2">USDA</strain>
    </source>
</reference>
<dbReference type="EMBL" id="AAZO01002141">
    <property type="status" value="NOT_ANNOTATED_CDS"/>
    <property type="molecule type" value="Genomic_DNA"/>
</dbReference>
<keyword evidence="1" id="KW-0732">Signal</keyword>
<dbReference type="EMBL" id="DS235145">
    <property type="protein sequence ID" value="EEB12499.1"/>
    <property type="molecule type" value="Genomic_DNA"/>
</dbReference>
<dbReference type="HOGENOM" id="CLU_1898729_0_0_1"/>
<evidence type="ECO:0000313" key="2">
    <source>
        <dbReference type="EMBL" id="EEB12499.1"/>
    </source>
</evidence>
<gene>
    <name evidence="3" type="primary">8240021</name>
    <name evidence="2" type="ORF">Phum_PHUM184370</name>
</gene>
<evidence type="ECO:0000256" key="1">
    <source>
        <dbReference type="SAM" id="SignalP"/>
    </source>
</evidence>
<name>E0VGJ3_PEDHC</name>
<dbReference type="Proteomes" id="UP000009046">
    <property type="component" value="Unassembled WGS sequence"/>
</dbReference>
<keyword evidence="4" id="KW-1185">Reference proteome</keyword>
<proteinExistence type="predicted"/>
<feature type="signal peptide" evidence="1">
    <location>
        <begin position="1"/>
        <end position="17"/>
    </location>
</feature>
<feature type="chain" id="PRO_5014570095" evidence="1">
    <location>
        <begin position="18"/>
        <end position="134"/>
    </location>
</feature>
<reference evidence="3" key="3">
    <citation type="submission" date="2021-02" db="UniProtKB">
        <authorList>
            <consortium name="EnsemblMetazoa"/>
        </authorList>
    </citation>
    <scope>IDENTIFICATION</scope>
    <source>
        <strain evidence="3">USDA</strain>
    </source>
</reference>
<dbReference type="VEuPathDB" id="VectorBase:PHUM184370"/>
<protein>
    <submittedName>
        <fullName evidence="2 3">Uncharacterized protein</fullName>
    </submittedName>
</protein>
<organism>
    <name type="scientific">Pediculus humanus subsp. corporis</name>
    <name type="common">Body louse</name>
    <dbReference type="NCBI Taxonomy" id="121224"/>
    <lineage>
        <taxon>Eukaryota</taxon>
        <taxon>Metazoa</taxon>
        <taxon>Ecdysozoa</taxon>
        <taxon>Arthropoda</taxon>
        <taxon>Hexapoda</taxon>
        <taxon>Insecta</taxon>
        <taxon>Pterygota</taxon>
        <taxon>Neoptera</taxon>
        <taxon>Paraneoptera</taxon>
        <taxon>Psocodea</taxon>
        <taxon>Troctomorpha</taxon>
        <taxon>Phthiraptera</taxon>
        <taxon>Anoplura</taxon>
        <taxon>Pediculidae</taxon>
        <taxon>Pediculus</taxon>
    </lineage>
</organism>
<dbReference type="AlphaFoldDB" id="E0VGJ3"/>
<accession>E0VGJ3</accession>
<dbReference type="GeneID" id="8240021"/>
<evidence type="ECO:0000313" key="3">
    <source>
        <dbReference type="EnsemblMetazoa" id="PHUM184370-PA"/>
    </source>
</evidence>
<dbReference type="KEGG" id="phu:Phum_PHUM184370"/>
<dbReference type="InParanoid" id="E0VGJ3"/>
<dbReference type="CTD" id="8240021"/>
<evidence type="ECO:0000313" key="4">
    <source>
        <dbReference type="Proteomes" id="UP000009046"/>
    </source>
</evidence>
<dbReference type="OrthoDB" id="6229420at2759"/>
<dbReference type="RefSeq" id="XP_002425237.1">
    <property type="nucleotide sequence ID" value="XM_002425192.1"/>
</dbReference>
<dbReference type="EnsemblMetazoa" id="PHUM184370-RA">
    <property type="protein sequence ID" value="PHUM184370-PA"/>
    <property type="gene ID" value="PHUM184370"/>
</dbReference>